<dbReference type="InterPro" id="IPR001304">
    <property type="entry name" value="C-type_lectin-like"/>
</dbReference>
<dbReference type="PANTHER" id="PTHR45784">
    <property type="entry name" value="C-TYPE LECTIN DOMAIN FAMILY 20 MEMBER A-RELATED"/>
    <property type="match status" value="1"/>
</dbReference>
<sequence>MENVLWYITAASALCAVSSLTVRQYHFIYDPKNWTEAQSYCREHYTDLVTVDNTDVMTTLNKMVNLKKTTNAWTGLYFDVVSWKWMLEDKDFYQNDNPNFSNWMSGQPDTLWYTPGCVLMYSSGQWADTYCDALHKPVCSNVT</sequence>
<feature type="chain" id="PRO_5045059564" description="C-type lectin domain-containing protein" evidence="1">
    <location>
        <begin position="20"/>
        <end position="143"/>
    </location>
</feature>
<dbReference type="EMBL" id="JAHRIP010052473">
    <property type="protein sequence ID" value="MEQ2301430.1"/>
    <property type="molecule type" value="Genomic_DNA"/>
</dbReference>
<name>A0ABV0Z746_9TELE</name>
<evidence type="ECO:0000259" key="2">
    <source>
        <dbReference type="PROSITE" id="PS50041"/>
    </source>
</evidence>
<reference evidence="3 4" key="1">
    <citation type="submission" date="2021-06" db="EMBL/GenBank/DDBJ databases">
        <authorList>
            <person name="Palmer J.M."/>
        </authorList>
    </citation>
    <scope>NUCLEOTIDE SEQUENCE [LARGE SCALE GENOMIC DNA]</scope>
    <source>
        <strain evidence="3 4">AS_MEX2019</strain>
        <tissue evidence="3">Muscle</tissue>
    </source>
</reference>
<evidence type="ECO:0000313" key="3">
    <source>
        <dbReference type="EMBL" id="MEQ2301430.1"/>
    </source>
</evidence>
<dbReference type="PANTHER" id="PTHR45784:SF3">
    <property type="entry name" value="C-TYPE LECTIN DOMAIN FAMILY 4 MEMBER K-LIKE-RELATED"/>
    <property type="match status" value="1"/>
</dbReference>
<evidence type="ECO:0000313" key="4">
    <source>
        <dbReference type="Proteomes" id="UP001469553"/>
    </source>
</evidence>
<protein>
    <recommendedName>
        <fullName evidence="2">C-type lectin domain-containing protein</fullName>
    </recommendedName>
</protein>
<dbReference type="PROSITE" id="PS50041">
    <property type="entry name" value="C_TYPE_LECTIN_2"/>
    <property type="match status" value="1"/>
</dbReference>
<feature type="domain" description="C-type lectin" evidence="2">
    <location>
        <begin position="25"/>
        <end position="140"/>
    </location>
</feature>
<evidence type="ECO:0000256" key="1">
    <source>
        <dbReference type="SAM" id="SignalP"/>
    </source>
</evidence>
<keyword evidence="1" id="KW-0732">Signal</keyword>
<organism evidence="3 4">
    <name type="scientific">Ameca splendens</name>
    <dbReference type="NCBI Taxonomy" id="208324"/>
    <lineage>
        <taxon>Eukaryota</taxon>
        <taxon>Metazoa</taxon>
        <taxon>Chordata</taxon>
        <taxon>Craniata</taxon>
        <taxon>Vertebrata</taxon>
        <taxon>Euteleostomi</taxon>
        <taxon>Actinopterygii</taxon>
        <taxon>Neopterygii</taxon>
        <taxon>Teleostei</taxon>
        <taxon>Neoteleostei</taxon>
        <taxon>Acanthomorphata</taxon>
        <taxon>Ovalentaria</taxon>
        <taxon>Atherinomorphae</taxon>
        <taxon>Cyprinodontiformes</taxon>
        <taxon>Goodeidae</taxon>
        <taxon>Ameca</taxon>
    </lineage>
</organism>
<feature type="non-terminal residue" evidence="3">
    <location>
        <position position="143"/>
    </location>
</feature>
<feature type="signal peptide" evidence="1">
    <location>
        <begin position="1"/>
        <end position="19"/>
    </location>
</feature>
<comment type="caution">
    <text evidence="3">The sequence shown here is derived from an EMBL/GenBank/DDBJ whole genome shotgun (WGS) entry which is preliminary data.</text>
</comment>
<gene>
    <name evidence="3" type="ORF">AMECASPLE_035808</name>
</gene>
<accession>A0ABV0Z746</accession>
<dbReference type="SUPFAM" id="SSF56436">
    <property type="entry name" value="C-type lectin-like"/>
    <property type="match status" value="1"/>
</dbReference>
<dbReference type="SMART" id="SM00034">
    <property type="entry name" value="CLECT"/>
    <property type="match status" value="1"/>
</dbReference>
<dbReference type="Gene3D" id="3.10.100.10">
    <property type="entry name" value="Mannose-Binding Protein A, subunit A"/>
    <property type="match status" value="1"/>
</dbReference>
<dbReference type="Pfam" id="PF00059">
    <property type="entry name" value="Lectin_C"/>
    <property type="match status" value="1"/>
</dbReference>
<dbReference type="InterPro" id="IPR016186">
    <property type="entry name" value="C-type_lectin-like/link_sf"/>
</dbReference>
<proteinExistence type="predicted"/>
<dbReference type="InterPro" id="IPR016187">
    <property type="entry name" value="CTDL_fold"/>
</dbReference>
<dbReference type="Proteomes" id="UP001469553">
    <property type="component" value="Unassembled WGS sequence"/>
</dbReference>
<keyword evidence="4" id="KW-1185">Reference proteome</keyword>